<dbReference type="Pfam" id="PF11920">
    <property type="entry name" value="DUF3438"/>
    <property type="match status" value="1"/>
</dbReference>
<dbReference type="OrthoDB" id="7064293at2"/>
<protein>
    <submittedName>
        <fullName evidence="1">TIGR03749 family integrating conjugative element protein</fullName>
    </submittedName>
</protein>
<comment type="caution">
    <text evidence="1">The sequence shown here is derived from an EMBL/GenBank/DDBJ whole genome shotgun (WGS) entry which is preliminary data.</text>
</comment>
<proteinExistence type="predicted"/>
<dbReference type="NCBIfam" id="TIGR03749">
    <property type="entry name" value="conj_TIGR03749"/>
    <property type="match status" value="1"/>
</dbReference>
<gene>
    <name evidence="1" type="ORF">D8I35_03215</name>
</gene>
<dbReference type="Proteomes" id="UP000278006">
    <property type="component" value="Unassembled WGS sequence"/>
</dbReference>
<dbReference type="InterPro" id="IPR021844">
    <property type="entry name" value="Integr_conj_element_PFL4704"/>
</dbReference>
<evidence type="ECO:0000313" key="1">
    <source>
        <dbReference type="EMBL" id="RMX08854.1"/>
    </source>
</evidence>
<evidence type="ECO:0000313" key="2">
    <source>
        <dbReference type="Proteomes" id="UP000278006"/>
    </source>
</evidence>
<organism evidence="1 2">
    <name type="scientific">Corticibacter populi</name>
    <dbReference type="NCBI Taxonomy" id="1550736"/>
    <lineage>
        <taxon>Bacteria</taxon>
        <taxon>Pseudomonadati</taxon>
        <taxon>Pseudomonadota</taxon>
        <taxon>Betaproteobacteria</taxon>
        <taxon>Burkholderiales</taxon>
        <taxon>Comamonadaceae</taxon>
        <taxon>Corticibacter</taxon>
    </lineage>
</organism>
<accession>A0A3M6R0R8</accession>
<reference evidence="1 2" key="1">
    <citation type="submission" date="2018-10" db="EMBL/GenBank/DDBJ databases">
        <title>Draft genome of Cortibacter populi DSM10536.</title>
        <authorList>
            <person name="Bernier A.-M."/>
            <person name="Bernard K."/>
        </authorList>
    </citation>
    <scope>NUCLEOTIDE SEQUENCE [LARGE SCALE GENOMIC DNA]</scope>
    <source>
        <strain evidence="1 2">DSM 105136</strain>
    </source>
</reference>
<name>A0A3M6R0R8_9BURK</name>
<dbReference type="EMBL" id="RDQO01000001">
    <property type="protein sequence ID" value="RMX08854.1"/>
    <property type="molecule type" value="Genomic_DNA"/>
</dbReference>
<sequence length="297" mass="32063">MPDLGERPDLAPDPVVQAEVFQQLDVAANPSGADVGIAARAVREAQSKRAATPARASTERVVFNRRPIGVALPVGHERLITLPSPAVLHVPGDIEVAVRLESIGRTVYARALRPFAPLRIIAELIETGEQVPLDLVANEGTVTASEELEVFLGERVLADRKSEPTVSTEHQDQEQQQAADMVQLTRHAARALYAPKRLAYGTAGVSQVKLDTTPVNGLIRGALVETTPIGQWRSGNLWVTAVVVRNLAKSPLEIPLEALRGQWLAATAQHGRIGPAGSERDTTAIYLVCQRPFESCR</sequence>
<keyword evidence="2" id="KW-1185">Reference proteome</keyword>
<dbReference type="AlphaFoldDB" id="A0A3M6R0R8"/>